<proteinExistence type="inferred from homology"/>
<dbReference type="InterPro" id="IPR002661">
    <property type="entry name" value="Ribosome_recyc_fac"/>
</dbReference>
<organism evidence="5">
    <name type="scientific">marine sediment metagenome</name>
    <dbReference type="NCBI Taxonomy" id="412755"/>
    <lineage>
        <taxon>unclassified sequences</taxon>
        <taxon>metagenomes</taxon>
        <taxon>ecological metagenomes</taxon>
    </lineage>
</organism>
<feature type="coiled-coil region" evidence="3">
    <location>
        <begin position="10"/>
        <end position="73"/>
    </location>
</feature>
<evidence type="ECO:0000256" key="1">
    <source>
        <dbReference type="ARBA" id="ARBA00005912"/>
    </source>
</evidence>
<evidence type="ECO:0000259" key="4">
    <source>
        <dbReference type="Pfam" id="PF01765"/>
    </source>
</evidence>
<accession>X1EH47</accession>
<evidence type="ECO:0000313" key="5">
    <source>
        <dbReference type="EMBL" id="GAH19700.1"/>
    </source>
</evidence>
<feature type="non-terminal residue" evidence="5">
    <location>
        <position position="1"/>
    </location>
</feature>
<dbReference type="PANTHER" id="PTHR20982:SF3">
    <property type="entry name" value="MITOCHONDRIAL RIBOSOME RECYCLING FACTOR PSEUDO 1"/>
    <property type="match status" value="1"/>
</dbReference>
<name>X1EH47_9ZZZZ</name>
<keyword evidence="3" id="KW-0175">Coiled coil</keyword>
<sequence>LTEEYRKNLLKILSEKMEEARKTIRRWREEAWDKIQEKTKEGEIREDDKFRAKDELQDLIDEYNQKIEEIGERKKKEISS</sequence>
<dbReference type="InterPro" id="IPR023584">
    <property type="entry name" value="Ribosome_recyc_fac_dom"/>
</dbReference>
<dbReference type="GO" id="GO:0043023">
    <property type="term" value="F:ribosomal large subunit binding"/>
    <property type="evidence" value="ECO:0007669"/>
    <property type="project" value="TreeGrafter"/>
</dbReference>
<gene>
    <name evidence="5" type="ORF">S03H2_08780</name>
</gene>
<dbReference type="AlphaFoldDB" id="X1EH47"/>
<feature type="domain" description="Ribosome recycling factor" evidence="4">
    <location>
        <begin position="1"/>
        <end position="78"/>
    </location>
</feature>
<dbReference type="Gene3D" id="1.10.132.20">
    <property type="entry name" value="Ribosome-recycling factor"/>
    <property type="match status" value="1"/>
</dbReference>
<comment type="caution">
    <text evidence="5">The sequence shown here is derived from an EMBL/GenBank/DDBJ whole genome shotgun (WGS) entry which is preliminary data.</text>
</comment>
<protein>
    <recommendedName>
        <fullName evidence="4">Ribosome recycling factor domain-containing protein</fullName>
    </recommendedName>
</protein>
<keyword evidence="2" id="KW-0648">Protein biosynthesis</keyword>
<dbReference type="InterPro" id="IPR036191">
    <property type="entry name" value="RRF_sf"/>
</dbReference>
<dbReference type="SUPFAM" id="SSF55194">
    <property type="entry name" value="Ribosome recycling factor, RRF"/>
    <property type="match status" value="1"/>
</dbReference>
<dbReference type="EMBL" id="BARU01004329">
    <property type="protein sequence ID" value="GAH19700.1"/>
    <property type="molecule type" value="Genomic_DNA"/>
</dbReference>
<evidence type="ECO:0000256" key="2">
    <source>
        <dbReference type="ARBA" id="ARBA00022917"/>
    </source>
</evidence>
<dbReference type="GO" id="GO:0006412">
    <property type="term" value="P:translation"/>
    <property type="evidence" value="ECO:0007669"/>
    <property type="project" value="UniProtKB-KW"/>
</dbReference>
<dbReference type="Pfam" id="PF01765">
    <property type="entry name" value="RRF"/>
    <property type="match status" value="1"/>
</dbReference>
<evidence type="ECO:0000256" key="3">
    <source>
        <dbReference type="SAM" id="Coils"/>
    </source>
</evidence>
<reference evidence="5" key="1">
    <citation type="journal article" date="2014" name="Front. Microbiol.">
        <title>High frequency of phylogenetically diverse reductive dehalogenase-homologous genes in deep subseafloor sedimentary metagenomes.</title>
        <authorList>
            <person name="Kawai M."/>
            <person name="Futagami T."/>
            <person name="Toyoda A."/>
            <person name="Takaki Y."/>
            <person name="Nishi S."/>
            <person name="Hori S."/>
            <person name="Arai W."/>
            <person name="Tsubouchi T."/>
            <person name="Morono Y."/>
            <person name="Uchiyama I."/>
            <person name="Ito T."/>
            <person name="Fujiyama A."/>
            <person name="Inagaki F."/>
            <person name="Takami H."/>
        </authorList>
    </citation>
    <scope>NUCLEOTIDE SEQUENCE</scope>
    <source>
        <strain evidence="5">Expedition CK06-06</strain>
    </source>
</reference>
<dbReference type="PANTHER" id="PTHR20982">
    <property type="entry name" value="RIBOSOME RECYCLING FACTOR"/>
    <property type="match status" value="1"/>
</dbReference>
<comment type="similarity">
    <text evidence="1">Belongs to the RRF family.</text>
</comment>